<keyword evidence="4" id="KW-0720">Serine protease</keyword>
<evidence type="ECO:0000256" key="4">
    <source>
        <dbReference type="ARBA" id="ARBA00022825"/>
    </source>
</evidence>
<dbReference type="Gene3D" id="2.30.42.10">
    <property type="match status" value="1"/>
</dbReference>
<dbReference type="Pfam" id="PF03572">
    <property type="entry name" value="Peptidase_S41"/>
    <property type="match status" value="1"/>
</dbReference>
<name>A0A3B0UU71_9ZZZZ</name>
<dbReference type="NCBIfam" id="TIGR00225">
    <property type="entry name" value="prc"/>
    <property type="match status" value="1"/>
</dbReference>
<dbReference type="CDD" id="cd07560">
    <property type="entry name" value="Peptidase_S41_CPP"/>
    <property type="match status" value="1"/>
</dbReference>
<evidence type="ECO:0000313" key="6">
    <source>
        <dbReference type="EMBL" id="VAW29902.1"/>
    </source>
</evidence>
<dbReference type="SUPFAM" id="SSF52096">
    <property type="entry name" value="ClpP/crotonase"/>
    <property type="match status" value="1"/>
</dbReference>
<reference evidence="6" key="1">
    <citation type="submission" date="2018-06" db="EMBL/GenBank/DDBJ databases">
        <authorList>
            <person name="Zhirakovskaya E."/>
        </authorList>
    </citation>
    <scope>NUCLEOTIDE SEQUENCE</scope>
</reference>
<protein>
    <submittedName>
        <fullName evidence="6">Tail-specific protease</fullName>
        <ecNumber evidence="6">3.4.21.102</ecNumber>
    </submittedName>
</protein>
<dbReference type="InterPro" id="IPR001478">
    <property type="entry name" value="PDZ"/>
</dbReference>
<evidence type="ECO:0000256" key="3">
    <source>
        <dbReference type="ARBA" id="ARBA00022801"/>
    </source>
</evidence>
<keyword evidence="2 6" id="KW-0645">Protease</keyword>
<evidence type="ECO:0000259" key="5">
    <source>
        <dbReference type="PROSITE" id="PS50106"/>
    </source>
</evidence>
<feature type="non-terminal residue" evidence="6">
    <location>
        <position position="1"/>
    </location>
</feature>
<dbReference type="SMART" id="SM00228">
    <property type="entry name" value="PDZ"/>
    <property type="match status" value="1"/>
</dbReference>
<dbReference type="GO" id="GO:0007165">
    <property type="term" value="P:signal transduction"/>
    <property type="evidence" value="ECO:0007669"/>
    <property type="project" value="TreeGrafter"/>
</dbReference>
<accession>A0A3B0UU71</accession>
<feature type="domain" description="PDZ" evidence="5">
    <location>
        <begin position="76"/>
        <end position="145"/>
    </location>
</feature>
<proteinExistence type="inferred from homology"/>
<dbReference type="PANTHER" id="PTHR32060">
    <property type="entry name" value="TAIL-SPECIFIC PROTEASE"/>
    <property type="match status" value="1"/>
</dbReference>
<evidence type="ECO:0000256" key="1">
    <source>
        <dbReference type="ARBA" id="ARBA00009179"/>
    </source>
</evidence>
<dbReference type="EMBL" id="UOEU01000011">
    <property type="protein sequence ID" value="VAW29902.1"/>
    <property type="molecule type" value="Genomic_DNA"/>
</dbReference>
<dbReference type="GO" id="GO:0004252">
    <property type="term" value="F:serine-type endopeptidase activity"/>
    <property type="evidence" value="ECO:0007669"/>
    <property type="project" value="UniProtKB-EC"/>
</dbReference>
<dbReference type="SUPFAM" id="SSF50156">
    <property type="entry name" value="PDZ domain-like"/>
    <property type="match status" value="1"/>
</dbReference>
<dbReference type="Pfam" id="PF17820">
    <property type="entry name" value="PDZ_6"/>
    <property type="match status" value="1"/>
</dbReference>
<dbReference type="PANTHER" id="PTHR32060:SF30">
    <property type="entry name" value="CARBOXY-TERMINAL PROCESSING PROTEASE CTPA"/>
    <property type="match status" value="1"/>
</dbReference>
<dbReference type="SMART" id="SM00245">
    <property type="entry name" value="TSPc"/>
    <property type="match status" value="1"/>
</dbReference>
<sequence length="373" mass="40543">TEEAPSDGESESIEPAPRLEDVEDIDFDLFLEAWTLIEEQFDGKVPSNEEILFSAIEGSLETLGDENTRFVRPDVAARMREDAGGSVEGIGAFVRETDDGLFEIVRPIAGQPAEAAGLLPGDIVLAVDGELTENYSFDEIILRVRGPRGTDVTLTILREGVEEPIDFTITRVRFELATVEFEMLEGNIAYIKLATFLDPTATEKVAEALQTLLDQGAESVIFDLRDDPGGFLNQSISVADLFLPDSVVLLERNNAGLDRVFRADDGDLGEEVPLVVLINGGSASASEIVAGAIQDNDRGVLIGEVTFGKGSVQNIFELSDGSEMRVTIARFYSPDNNIIHGVGITPDIIVEMAFDAEEDIQLLRAIEYLQTGE</sequence>
<dbReference type="GO" id="GO:0030288">
    <property type="term" value="C:outer membrane-bounded periplasmic space"/>
    <property type="evidence" value="ECO:0007669"/>
    <property type="project" value="TreeGrafter"/>
</dbReference>
<dbReference type="InterPro" id="IPR004447">
    <property type="entry name" value="Peptidase_S41A"/>
</dbReference>
<gene>
    <name evidence="6" type="ORF">MNBD_CHLOROFLEXI01-2025</name>
</gene>
<dbReference type="EC" id="3.4.21.102" evidence="6"/>
<keyword evidence="3 6" id="KW-0378">Hydrolase</keyword>
<dbReference type="InterPro" id="IPR005151">
    <property type="entry name" value="Tail-specific_protease"/>
</dbReference>
<dbReference type="Gene3D" id="3.30.750.44">
    <property type="match status" value="1"/>
</dbReference>
<comment type="similarity">
    <text evidence="1">Belongs to the peptidase S41A family.</text>
</comment>
<dbReference type="AlphaFoldDB" id="A0A3B0UU71"/>
<dbReference type="PROSITE" id="PS50106">
    <property type="entry name" value="PDZ"/>
    <property type="match status" value="1"/>
</dbReference>
<evidence type="ECO:0000256" key="2">
    <source>
        <dbReference type="ARBA" id="ARBA00022670"/>
    </source>
</evidence>
<dbReference type="InterPro" id="IPR036034">
    <property type="entry name" value="PDZ_sf"/>
</dbReference>
<dbReference type="GO" id="GO:0006508">
    <property type="term" value="P:proteolysis"/>
    <property type="evidence" value="ECO:0007669"/>
    <property type="project" value="UniProtKB-KW"/>
</dbReference>
<organism evidence="6">
    <name type="scientific">hydrothermal vent metagenome</name>
    <dbReference type="NCBI Taxonomy" id="652676"/>
    <lineage>
        <taxon>unclassified sequences</taxon>
        <taxon>metagenomes</taxon>
        <taxon>ecological metagenomes</taxon>
    </lineage>
</organism>
<dbReference type="InterPro" id="IPR029045">
    <property type="entry name" value="ClpP/crotonase-like_dom_sf"/>
</dbReference>
<dbReference type="Gene3D" id="3.90.226.10">
    <property type="entry name" value="2-enoyl-CoA Hydratase, Chain A, domain 1"/>
    <property type="match status" value="1"/>
</dbReference>
<dbReference type="InterPro" id="IPR041489">
    <property type="entry name" value="PDZ_6"/>
</dbReference>
<dbReference type="CDD" id="cd06782">
    <property type="entry name" value="cpPDZ_CPP-like"/>
    <property type="match status" value="1"/>
</dbReference>